<keyword evidence="1" id="KW-0547">Nucleotide-binding</keyword>
<keyword evidence="2" id="KW-0378">Hydrolase</keyword>
<keyword evidence="3 8" id="KW-0347">Helicase</keyword>
<dbReference type="SMART" id="SM00490">
    <property type="entry name" value="HELICc"/>
    <property type="match status" value="1"/>
</dbReference>
<dbReference type="InterPro" id="IPR014001">
    <property type="entry name" value="Helicase_ATP-bd"/>
</dbReference>
<dbReference type="Pfam" id="PF21010">
    <property type="entry name" value="HA2_C"/>
    <property type="match status" value="1"/>
</dbReference>
<gene>
    <name evidence="8" type="ORF">SAMN04489719_2149</name>
</gene>
<dbReference type="InterPro" id="IPR024590">
    <property type="entry name" value="HrpA_C"/>
</dbReference>
<dbReference type="InterPro" id="IPR011709">
    <property type="entry name" value="DEAD-box_helicase_OB_fold"/>
</dbReference>
<dbReference type="Pfam" id="PF00270">
    <property type="entry name" value="DEAD"/>
    <property type="match status" value="1"/>
</dbReference>
<dbReference type="GO" id="GO:0003723">
    <property type="term" value="F:RNA binding"/>
    <property type="evidence" value="ECO:0007669"/>
    <property type="project" value="TreeGrafter"/>
</dbReference>
<dbReference type="GO" id="GO:0005524">
    <property type="term" value="F:ATP binding"/>
    <property type="evidence" value="ECO:0007669"/>
    <property type="project" value="UniProtKB-KW"/>
</dbReference>
<evidence type="ECO:0000313" key="8">
    <source>
        <dbReference type="EMBL" id="SDS36319.1"/>
    </source>
</evidence>
<dbReference type="PANTHER" id="PTHR18934:SF99">
    <property type="entry name" value="ATP-DEPENDENT RNA HELICASE DHX37-RELATED"/>
    <property type="match status" value="1"/>
</dbReference>
<keyword evidence="4" id="KW-0067">ATP-binding</keyword>
<dbReference type="SUPFAM" id="SSF52540">
    <property type="entry name" value="P-loop containing nucleoside triphosphate hydrolases"/>
    <property type="match status" value="1"/>
</dbReference>
<dbReference type="GO" id="GO:0016787">
    <property type="term" value="F:hydrolase activity"/>
    <property type="evidence" value="ECO:0007669"/>
    <property type="project" value="UniProtKB-KW"/>
</dbReference>
<evidence type="ECO:0000259" key="7">
    <source>
        <dbReference type="PROSITE" id="PS51194"/>
    </source>
</evidence>
<feature type="region of interest" description="Disordered" evidence="5">
    <location>
        <begin position="554"/>
        <end position="627"/>
    </location>
</feature>
<dbReference type="Pfam" id="PF04408">
    <property type="entry name" value="WHD_HA2"/>
    <property type="match status" value="1"/>
</dbReference>
<dbReference type="PANTHER" id="PTHR18934">
    <property type="entry name" value="ATP-DEPENDENT RNA HELICASE"/>
    <property type="match status" value="1"/>
</dbReference>
<dbReference type="Gene3D" id="1.20.120.1080">
    <property type="match status" value="1"/>
</dbReference>
<proteinExistence type="predicted"/>
<dbReference type="Pfam" id="PF11898">
    <property type="entry name" value="DUF3418"/>
    <property type="match status" value="1"/>
</dbReference>
<dbReference type="InterPro" id="IPR007502">
    <property type="entry name" value="Helicase-assoc_dom"/>
</dbReference>
<dbReference type="FunFam" id="1.20.120.1080:FF:000005">
    <property type="entry name" value="ATP-dependent helicase HrpA"/>
    <property type="match status" value="1"/>
</dbReference>
<evidence type="ECO:0000256" key="1">
    <source>
        <dbReference type="ARBA" id="ARBA00022741"/>
    </source>
</evidence>
<dbReference type="PROSITE" id="PS51192">
    <property type="entry name" value="HELICASE_ATP_BIND_1"/>
    <property type="match status" value="1"/>
</dbReference>
<evidence type="ECO:0000256" key="4">
    <source>
        <dbReference type="ARBA" id="ARBA00022840"/>
    </source>
</evidence>
<feature type="region of interest" description="Disordered" evidence="5">
    <location>
        <begin position="648"/>
        <end position="670"/>
    </location>
</feature>
<keyword evidence="9" id="KW-1185">Reference proteome</keyword>
<dbReference type="InterPro" id="IPR010222">
    <property type="entry name" value="RNA_helicase_HrpA"/>
</dbReference>
<name>A0A1H1RMU9_9MICO</name>
<evidence type="ECO:0000313" key="9">
    <source>
        <dbReference type="Proteomes" id="UP000199649"/>
    </source>
</evidence>
<evidence type="ECO:0000256" key="2">
    <source>
        <dbReference type="ARBA" id="ARBA00022801"/>
    </source>
</evidence>
<evidence type="ECO:0000259" key="6">
    <source>
        <dbReference type="PROSITE" id="PS51192"/>
    </source>
</evidence>
<dbReference type="CDD" id="cd18791">
    <property type="entry name" value="SF2_C_RHA"/>
    <property type="match status" value="1"/>
</dbReference>
<organism evidence="8 9">
    <name type="scientific">Agrococcus carbonis</name>
    <dbReference type="NCBI Taxonomy" id="684552"/>
    <lineage>
        <taxon>Bacteria</taxon>
        <taxon>Bacillati</taxon>
        <taxon>Actinomycetota</taxon>
        <taxon>Actinomycetes</taxon>
        <taxon>Micrococcales</taxon>
        <taxon>Microbacteriaceae</taxon>
        <taxon>Agrococcus</taxon>
    </lineage>
</organism>
<dbReference type="InterPro" id="IPR048333">
    <property type="entry name" value="HA2_WH"/>
</dbReference>
<dbReference type="InterPro" id="IPR001650">
    <property type="entry name" value="Helicase_C-like"/>
</dbReference>
<protein>
    <submittedName>
        <fullName evidence="8">ATP-dependent helicase HrpA</fullName>
    </submittedName>
</protein>
<feature type="compositionally biased region" description="Basic and acidic residues" evidence="5">
    <location>
        <begin position="572"/>
        <end position="589"/>
    </location>
</feature>
<dbReference type="SMART" id="SM00847">
    <property type="entry name" value="HA2"/>
    <property type="match status" value="1"/>
</dbReference>
<dbReference type="OrthoDB" id="9805617at2"/>
<dbReference type="SMART" id="SM00487">
    <property type="entry name" value="DEXDc"/>
    <property type="match status" value="1"/>
</dbReference>
<feature type="domain" description="Helicase C-terminal" evidence="7">
    <location>
        <begin position="223"/>
        <end position="394"/>
    </location>
</feature>
<dbReference type="STRING" id="684552.SAMN04489719_2149"/>
<dbReference type="Pfam" id="PF00271">
    <property type="entry name" value="Helicase_C"/>
    <property type="match status" value="1"/>
</dbReference>
<evidence type="ECO:0000256" key="5">
    <source>
        <dbReference type="SAM" id="MobiDB-lite"/>
    </source>
</evidence>
<dbReference type="NCBIfam" id="TIGR01967">
    <property type="entry name" value="DEAH_box_HrpA"/>
    <property type="match status" value="1"/>
</dbReference>
<evidence type="ECO:0000256" key="3">
    <source>
        <dbReference type="ARBA" id="ARBA00022806"/>
    </source>
</evidence>
<dbReference type="Proteomes" id="UP000199649">
    <property type="component" value="Chromosome I"/>
</dbReference>
<dbReference type="EMBL" id="LT629734">
    <property type="protein sequence ID" value="SDS36319.1"/>
    <property type="molecule type" value="Genomic_DNA"/>
</dbReference>
<reference evidence="9" key="1">
    <citation type="submission" date="2016-10" db="EMBL/GenBank/DDBJ databases">
        <authorList>
            <person name="Varghese N."/>
            <person name="Submissions S."/>
        </authorList>
    </citation>
    <scope>NUCLEOTIDE SEQUENCE [LARGE SCALE GENOMIC DNA]</scope>
    <source>
        <strain evidence="9">DSM 22965</strain>
    </source>
</reference>
<feature type="domain" description="Helicase ATP-binding" evidence="6">
    <location>
        <begin position="19"/>
        <end position="179"/>
    </location>
</feature>
<dbReference type="RefSeq" id="WP_092667002.1">
    <property type="nucleotide sequence ID" value="NZ_LT629734.1"/>
</dbReference>
<sequence length="1353" mass="148687">MRIHYPADLPVSDARDEIMAAIRDHQVVVVAGATGSGKTTQLPKMLLELGRERIGHTQPRRLAARTIAERLAEELEVEMGREVGYKVRFTDQVAADTRIKVMTDGILLAEMHRDRDLRAYDAIIIDEAHERSLTIDFLIGYLQRLLPRRPDLKVVITSATIDPESFSRHFGGAPIIEVSGRTFPVDIRYRPLVADGKAADASADAGEDADDEDAHVDLDPVEGIAAALAEIARDDAGDVLVFLPSEADIRDAQDQLQGRLGQATEILPLYGRLSAADQHRVFERSTRAGIRRRVVLATNVAETSLTVPGIRHVIDTGTARISRYSARSKVQRLPIEAISQASANQRSGRAGRVAPGIAIRLYSEADFEKRPEFTDPEILRTNLAAVILQAASLGLGPLAEFPFLQPPAARDIKDGDDLLRELGAISPSGGITKIGRELARLPVDPRFGRMAVAGRDAGVAHEVIAIVAGLTIQDPRERPLERREEADRLHARFADPSSDFITLLALWRYLQERQAALSGNQFRRMCKAEHLNFLRVREWQDVVRQLTRALGLKREQAPRGLDTPASPATRPAEGRRAERRSPQVEERAGNPRSSSSAAGAYRDEAAGGLDTPASPATRPTGGPMEGADADAIHKALLAGLLGRIGVRDETGKAQQPRPGESKRQHERRTRQRAEYLGARGARFQIFPGSGLAKSPPRAVMAAELVETSRLFARTVASVDLAWAEPLAGDLAKRQVSEPHWERKQGAVVAYEKVTLFGVPIVERRRIQYARIDAEHARELFIRHALVEGEWDSPQQFERKNRELIREIERLEERQRRRDLLVGDEAVFDFFDQRIPADVHSTRTFEGWWRKAREATPDLLTMTRADLTGEEPQVDQQAFPTRWQQGEQRLRLTYRFEPGAADDGLTVHVPLAVLPRLTEAGFDWLVPGMREELLTAMIKSLPKHIRKHVVPAADWARGMLADLPAEPPAEGASGPRPLAEVLAARISRTAYVQAAGTDVDWGRIPDHLKPTFAIEDSRGRRLGQGKDLEALKRRFAGQARAQVAKAAVKVTSDLERDEVAGFVEDLPAHIDVKQGGNTVRAYPGYAITGKGRVGIRLASTREAQQRDQRAAVRQLLLAQVPSPAPYVQANLTGAEKLALGASPYPSTDKLFDDLMLAIIDAELAAGGEGDAPPATAAEFEALRARVADGLVDRMFALASQVARILTAVRNADRAIRDGASLAHMAALADARAHLEQLVFDGFVSRTGLARLPRLEVYVRAIEHRVKRLPETANRDRTWMAEVEQATALYTAAGGALPLPASTTDAVPGTDEGARAERLVTARWLLEELRVSLFAQQLGTAGPVSTQRIRKVLAA</sequence>
<dbReference type="Gene3D" id="3.40.50.300">
    <property type="entry name" value="P-loop containing nucleotide triphosphate hydrolases"/>
    <property type="match status" value="2"/>
</dbReference>
<dbReference type="PROSITE" id="PS51194">
    <property type="entry name" value="HELICASE_CTER"/>
    <property type="match status" value="1"/>
</dbReference>
<accession>A0A1H1RMU9</accession>
<dbReference type="Pfam" id="PF07717">
    <property type="entry name" value="OB_NTP_bind"/>
    <property type="match status" value="1"/>
</dbReference>
<dbReference type="InterPro" id="IPR011545">
    <property type="entry name" value="DEAD/DEAH_box_helicase_dom"/>
</dbReference>
<dbReference type="GO" id="GO:0003724">
    <property type="term" value="F:RNA helicase activity"/>
    <property type="evidence" value="ECO:0007669"/>
    <property type="project" value="InterPro"/>
</dbReference>
<dbReference type="InterPro" id="IPR027417">
    <property type="entry name" value="P-loop_NTPase"/>
</dbReference>